<feature type="region of interest" description="Disordered" evidence="2">
    <location>
        <begin position="620"/>
        <end position="670"/>
    </location>
</feature>
<feature type="coiled-coil region" evidence="1">
    <location>
        <begin position="677"/>
        <end position="733"/>
    </location>
</feature>
<reference evidence="3" key="1">
    <citation type="submission" date="2014-11" db="EMBL/GenBank/DDBJ databases">
        <authorList>
            <person name="Otto D Thomas"/>
            <person name="Naeem Raeece"/>
        </authorList>
    </citation>
    <scope>NUCLEOTIDE SEQUENCE</scope>
</reference>
<organism evidence="3">
    <name type="scientific">Chromera velia CCMP2878</name>
    <dbReference type="NCBI Taxonomy" id="1169474"/>
    <lineage>
        <taxon>Eukaryota</taxon>
        <taxon>Sar</taxon>
        <taxon>Alveolata</taxon>
        <taxon>Colpodellida</taxon>
        <taxon>Chromeraceae</taxon>
        <taxon>Chromera</taxon>
    </lineage>
</organism>
<feature type="compositionally biased region" description="Basic and acidic residues" evidence="2">
    <location>
        <begin position="355"/>
        <end position="365"/>
    </location>
</feature>
<feature type="coiled-coil region" evidence="1">
    <location>
        <begin position="522"/>
        <end position="556"/>
    </location>
</feature>
<feature type="region of interest" description="Disordered" evidence="2">
    <location>
        <begin position="576"/>
        <end position="600"/>
    </location>
</feature>
<evidence type="ECO:0000256" key="1">
    <source>
        <dbReference type="SAM" id="Coils"/>
    </source>
</evidence>
<evidence type="ECO:0000313" key="3">
    <source>
        <dbReference type="EMBL" id="CEM17471.1"/>
    </source>
</evidence>
<protein>
    <submittedName>
        <fullName evidence="3">Uncharacterized protein</fullName>
    </submittedName>
</protein>
<feature type="compositionally biased region" description="Basic and acidic residues" evidence="2">
    <location>
        <begin position="464"/>
        <end position="478"/>
    </location>
</feature>
<sequence>MSRSQPPYLLNGFEVFSVLPNKHGKGSHKTPLGEYRFDLGQFNDCVDGCVETLTCLLARCRDPNATITFSVTGTALESGDADLASIAQEPCLASLDLDAPTPDELEVMRKLREQREKTRQRDRGRSRSRRRKSGDGTEGADDETVDGPGPGTLLRRRSLDERGVPKPRSLSRIPSFGPAFETSPTGMPSFNLPVRNSEKDKEREAGETEKGKGNTALPPLPPDVAQAAERGDAAVLIGRLRVLEKELQEKDSEMFRLKAEHRKEVNSLEEKIRQEQEKGRELEAGHAEQLREKDVQIEKLLEALEQLQEATSTERETPDDDLDEDDRPEGFSFPFRTLNEENERRMASPSSAPERAGEDPNRQLLEDSTFTFKESDLDAAAEIVAESSTPQQKQTSPDGEDEEAEEGENQNIPREATTPPPPERVSTLERLAFGDHHQETQDAPNGEEQGQGQPPYEVHVVSAEGDRRQIAPRDREGTGARSPKSAPSVASERSRRSGRTFRSSRSAAHSVTVVDTVLRAQLEDLKGRLEVKSQRLEECEHRLSELQTEQTRQISEIEAEWEEKCSALQRRVEDMGGEAALSEEEVKDRDRALRNEKEMREKAEKTLADLRATLIDAAAEADEEEDGEEGGRALFSDVGPAGGEEEGGEGEGMQRRSAQTARPTSPRAAAVAMRRQVASMAAEIAELQAINASLQEEKESAISVHRHEIEILQREARDAAEQAQQYISKLQREIAALE</sequence>
<feature type="compositionally biased region" description="Polar residues" evidence="2">
    <location>
        <begin position="386"/>
        <end position="397"/>
    </location>
</feature>
<evidence type="ECO:0000256" key="2">
    <source>
        <dbReference type="SAM" id="MobiDB-lite"/>
    </source>
</evidence>
<feature type="region of interest" description="Disordered" evidence="2">
    <location>
        <begin position="112"/>
        <end position="224"/>
    </location>
</feature>
<feature type="region of interest" description="Disordered" evidence="2">
    <location>
        <begin position="255"/>
        <end position="510"/>
    </location>
</feature>
<keyword evidence="1" id="KW-0175">Coiled coil</keyword>
<feature type="compositionally biased region" description="Basic and acidic residues" evidence="2">
    <location>
        <begin position="584"/>
        <end position="600"/>
    </location>
</feature>
<dbReference type="AlphaFoldDB" id="A0A0G4FSZ4"/>
<feature type="compositionally biased region" description="Acidic residues" evidence="2">
    <location>
        <begin position="398"/>
        <end position="408"/>
    </location>
</feature>
<feature type="compositionally biased region" description="Basic and acidic residues" evidence="2">
    <location>
        <begin position="112"/>
        <end position="125"/>
    </location>
</feature>
<gene>
    <name evidence="3" type="ORF">Cvel_18492</name>
</gene>
<feature type="compositionally biased region" description="Basic and acidic residues" evidence="2">
    <location>
        <begin position="196"/>
        <end position="212"/>
    </location>
</feature>
<name>A0A0G4FSZ4_9ALVE</name>
<dbReference type="EMBL" id="CDMZ01000589">
    <property type="protein sequence ID" value="CEM17471.1"/>
    <property type="molecule type" value="Genomic_DNA"/>
</dbReference>
<proteinExistence type="predicted"/>
<dbReference type="VEuPathDB" id="CryptoDB:Cvel_18492"/>
<feature type="compositionally biased region" description="Acidic residues" evidence="2">
    <location>
        <begin position="317"/>
        <end position="327"/>
    </location>
</feature>
<accession>A0A0G4FSZ4</accession>
<feature type="compositionally biased region" description="Basic and acidic residues" evidence="2">
    <location>
        <begin position="255"/>
        <end position="302"/>
    </location>
</feature>